<sequence>MATATHRIADNTARARIVAVVLALAVAAAQSTVWAASARRLNQEGIEAYATGDFAQAADRFEQAQAKAPDNL</sequence>
<protein>
    <submittedName>
        <fullName evidence="1">Uncharacterized protein</fullName>
    </submittedName>
</protein>
<evidence type="ECO:0000313" key="1">
    <source>
        <dbReference type="EMBL" id="GAG49239.1"/>
    </source>
</evidence>
<comment type="caution">
    <text evidence="1">The sequence shown here is derived from an EMBL/GenBank/DDBJ whole genome shotgun (WGS) entry which is preliminary data.</text>
</comment>
<feature type="non-terminal residue" evidence="1">
    <location>
        <position position="72"/>
    </location>
</feature>
<dbReference type="EMBL" id="BARS01058541">
    <property type="protein sequence ID" value="GAG49239.1"/>
    <property type="molecule type" value="Genomic_DNA"/>
</dbReference>
<proteinExistence type="predicted"/>
<organism evidence="1">
    <name type="scientific">marine sediment metagenome</name>
    <dbReference type="NCBI Taxonomy" id="412755"/>
    <lineage>
        <taxon>unclassified sequences</taxon>
        <taxon>metagenomes</taxon>
        <taxon>ecological metagenomes</taxon>
    </lineage>
</organism>
<gene>
    <name evidence="1" type="ORF">S01H1_85313</name>
</gene>
<accession>X0Y0D8</accession>
<reference evidence="1" key="1">
    <citation type="journal article" date="2014" name="Front. Microbiol.">
        <title>High frequency of phylogenetically diverse reductive dehalogenase-homologous genes in deep subseafloor sedimentary metagenomes.</title>
        <authorList>
            <person name="Kawai M."/>
            <person name="Futagami T."/>
            <person name="Toyoda A."/>
            <person name="Takaki Y."/>
            <person name="Nishi S."/>
            <person name="Hori S."/>
            <person name="Arai W."/>
            <person name="Tsubouchi T."/>
            <person name="Morono Y."/>
            <person name="Uchiyama I."/>
            <person name="Ito T."/>
            <person name="Fujiyama A."/>
            <person name="Inagaki F."/>
            <person name="Takami H."/>
        </authorList>
    </citation>
    <scope>NUCLEOTIDE SEQUENCE</scope>
    <source>
        <strain evidence="1">Expedition CK06-06</strain>
    </source>
</reference>
<dbReference type="AlphaFoldDB" id="X0Y0D8"/>
<name>X0Y0D8_9ZZZZ</name>